<evidence type="ECO:0000313" key="2">
    <source>
        <dbReference type="Proteomes" id="UP000035955"/>
    </source>
</evidence>
<reference evidence="1 2" key="1">
    <citation type="submission" date="2015-03" db="EMBL/GenBank/DDBJ databases">
        <title>Genome sequencing of Methylobacterium variabile DSM 16961.</title>
        <authorList>
            <person name="Chaudhry V."/>
            <person name="Patil P.B."/>
        </authorList>
    </citation>
    <scope>NUCLEOTIDE SEQUENCE [LARGE SCALE GENOMIC DNA]</scope>
    <source>
        <strain evidence="1 2">DSM 16961</strain>
    </source>
</reference>
<proteinExistence type="predicted"/>
<dbReference type="AlphaFoldDB" id="A0A0J6VQU7"/>
<protein>
    <submittedName>
        <fullName evidence="1">Uncharacterized protein</fullName>
    </submittedName>
</protein>
<dbReference type="Proteomes" id="UP000035955">
    <property type="component" value="Unassembled WGS sequence"/>
</dbReference>
<dbReference type="RefSeq" id="WP_048443102.1">
    <property type="nucleotide sequence ID" value="NZ_LABY01000030.1"/>
</dbReference>
<dbReference type="EMBL" id="LABY01000030">
    <property type="protein sequence ID" value="KMO41581.1"/>
    <property type="molecule type" value="Genomic_DNA"/>
</dbReference>
<accession>A0A0J6VQU7</accession>
<keyword evidence="2" id="KW-1185">Reference proteome</keyword>
<gene>
    <name evidence="1" type="ORF">VQ02_05240</name>
</gene>
<sequence>MKQESTARVHWRGRQWAVTDYGIEALDDMYHVPYSEIRDADAGPMPWLDALCRRYGTDRDDLAAALRVARAKRPGAAAAPLEPAA</sequence>
<comment type="caution">
    <text evidence="1">The sequence shown here is derived from an EMBL/GenBank/DDBJ whole genome shotgun (WGS) entry which is preliminary data.</text>
</comment>
<dbReference type="PATRIC" id="fig|298794.3.peg.4711"/>
<organism evidence="1 2">
    <name type="scientific">Methylobacterium variabile</name>
    <dbReference type="NCBI Taxonomy" id="298794"/>
    <lineage>
        <taxon>Bacteria</taxon>
        <taxon>Pseudomonadati</taxon>
        <taxon>Pseudomonadota</taxon>
        <taxon>Alphaproteobacteria</taxon>
        <taxon>Hyphomicrobiales</taxon>
        <taxon>Methylobacteriaceae</taxon>
        <taxon>Methylobacterium</taxon>
    </lineage>
</organism>
<evidence type="ECO:0000313" key="1">
    <source>
        <dbReference type="EMBL" id="KMO41581.1"/>
    </source>
</evidence>
<dbReference type="OrthoDB" id="7997884at2"/>
<name>A0A0J6VQU7_9HYPH</name>